<keyword evidence="2" id="KW-0472">Membrane</keyword>
<dbReference type="Gene3D" id="3.30.70.270">
    <property type="match status" value="1"/>
</dbReference>
<dbReference type="PROSITE" id="PS51257">
    <property type="entry name" value="PROKAR_LIPOPROTEIN"/>
    <property type="match status" value="1"/>
</dbReference>
<dbReference type="AlphaFoldDB" id="A0A7T4UQP7"/>
<dbReference type="EMBL" id="CP066167">
    <property type="protein sequence ID" value="QQD18413.1"/>
    <property type="molecule type" value="Genomic_DNA"/>
</dbReference>
<keyword evidence="2" id="KW-1133">Transmembrane helix</keyword>
<feature type="transmembrane region" description="Helical" evidence="2">
    <location>
        <begin position="190"/>
        <end position="214"/>
    </location>
</feature>
<dbReference type="SUPFAM" id="SSF55073">
    <property type="entry name" value="Nucleotide cyclase"/>
    <property type="match status" value="1"/>
</dbReference>
<dbReference type="PROSITE" id="PS50887">
    <property type="entry name" value="GGDEF"/>
    <property type="match status" value="1"/>
</dbReference>
<dbReference type="GO" id="GO:0003824">
    <property type="term" value="F:catalytic activity"/>
    <property type="evidence" value="ECO:0007669"/>
    <property type="project" value="UniProtKB-ARBA"/>
</dbReference>
<dbReference type="PROSITE" id="PS50924">
    <property type="entry name" value="MHYT"/>
    <property type="match status" value="1"/>
</dbReference>
<feature type="transmembrane region" description="Helical" evidence="2">
    <location>
        <begin position="234"/>
        <end position="255"/>
    </location>
</feature>
<dbReference type="PANTHER" id="PTHR44757:SF2">
    <property type="entry name" value="BIOFILM ARCHITECTURE MAINTENANCE PROTEIN MBAA"/>
    <property type="match status" value="1"/>
</dbReference>
<gene>
    <name evidence="6" type="ORF">I6N98_00615</name>
</gene>
<keyword evidence="7" id="KW-1185">Reference proteome</keyword>
<dbReference type="PANTHER" id="PTHR44757">
    <property type="entry name" value="DIGUANYLATE CYCLASE DGCP"/>
    <property type="match status" value="1"/>
</dbReference>
<dbReference type="InterPro" id="IPR052155">
    <property type="entry name" value="Biofilm_reg_signaling"/>
</dbReference>
<feature type="domain" description="EAL" evidence="3">
    <location>
        <begin position="442"/>
        <end position="692"/>
    </location>
</feature>
<dbReference type="InterPro" id="IPR043128">
    <property type="entry name" value="Rev_trsase/Diguanyl_cyclase"/>
</dbReference>
<dbReference type="Gene3D" id="3.20.20.450">
    <property type="entry name" value="EAL domain"/>
    <property type="match status" value="1"/>
</dbReference>
<feature type="transmembrane region" description="Helical" evidence="2">
    <location>
        <begin position="127"/>
        <end position="144"/>
    </location>
</feature>
<dbReference type="InterPro" id="IPR035919">
    <property type="entry name" value="EAL_sf"/>
</dbReference>
<feature type="transmembrane region" description="Helical" evidence="2">
    <location>
        <begin position="94"/>
        <end position="115"/>
    </location>
</feature>
<evidence type="ECO:0000259" key="4">
    <source>
        <dbReference type="PROSITE" id="PS50887"/>
    </source>
</evidence>
<organism evidence="6 7">
    <name type="scientific">Spongiibacter nanhainus</name>
    <dbReference type="NCBI Taxonomy" id="2794344"/>
    <lineage>
        <taxon>Bacteria</taxon>
        <taxon>Pseudomonadati</taxon>
        <taxon>Pseudomonadota</taxon>
        <taxon>Gammaproteobacteria</taxon>
        <taxon>Cellvibrionales</taxon>
        <taxon>Spongiibacteraceae</taxon>
        <taxon>Spongiibacter</taxon>
    </lineage>
</organism>
<feature type="transmembrane region" description="Helical" evidence="2">
    <location>
        <begin position="24"/>
        <end position="44"/>
    </location>
</feature>
<dbReference type="InterPro" id="IPR005330">
    <property type="entry name" value="MHYT_dom"/>
</dbReference>
<dbReference type="GO" id="GO:0016020">
    <property type="term" value="C:membrane"/>
    <property type="evidence" value="ECO:0007669"/>
    <property type="project" value="UniProtKB-UniRule"/>
</dbReference>
<dbReference type="InterPro" id="IPR001633">
    <property type="entry name" value="EAL_dom"/>
</dbReference>
<feature type="domain" description="MHYT" evidence="5">
    <location>
        <begin position="21"/>
        <end position="217"/>
    </location>
</feature>
<dbReference type="RefSeq" id="WP_198569907.1">
    <property type="nucleotide sequence ID" value="NZ_CP066167.1"/>
</dbReference>
<dbReference type="KEGG" id="snan:I6N98_00615"/>
<feature type="transmembrane region" description="Helical" evidence="2">
    <location>
        <begin position="56"/>
        <end position="74"/>
    </location>
</feature>
<evidence type="ECO:0000313" key="7">
    <source>
        <dbReference type="Proteomes" id="UP000596063"/>
    </source>
</evidence>
<proteinExistence type="predicted"/>
<evidence type="ECO:0000256" key="2">
    <source>
        <dbReference type="PROSITE-ProRule" id="PRU00244"/>
    </source>
</evidence>
<evidence type="ECO:0000259" key="5">
    <source>
        <dbReference type="PROSITE" id="PS50924"/>
    </source>
</evidence>
<dbReference type="SUPFAM" id="SSF141868">
    <property type="entry name" value="EAL domain-like"/>
    <property type="match status" value="1"/>
</dbReference>
<dbReference type="CDD" id="cd01948">
    <property type="entry name" value="EAL"/>
    <property type="match status" value="1"/>
</dbReference>
<reference evidence="6 7" key="1">
    <citation type="submission" date="2020-12" db="EMBL/GenBank/DDBJ databases">
        <authorList>
            <person name="Shan Y."/>
        </authorList>
    </citation>
    <scope>NUCLEOTIDE SEQUENCE [LARGE SCALE GENOMIC DNA]</scope>
    <source>
        <strain evidence="7">csc3.9</strain>
    </source>
</reference>
<protein>
    <submittedName>
        <fullName evidence="6">Diguanylate cyclase</fullName>
    </submittedName>
</protein>
<comment type="cofactor">
    <cofactor evidence="1">
        <name>Mg(2+)</name>
        <dbReference type="ChEBI" id="CHEBI:18420"/>
    </cofactor>
</comment>
<dbReference type="PROSITE" id="PS50883">
    <property type="entry name" value="EAL"/>
    <property type="match status" value="1"/>
</dbReference>
<dbReference type="CDD" id="cd01949">
    <property type="entry name" value="GGDEF"/>
    <property type="match status" value="1"/>
</dbReference>
<dbReference type="Pfam" id="PF03707">
    <property type="entry name" value="MHYT"/>
    <property type="match status" value="3"/>
</dbReference>
<dbReference type="InterPro" id="IPR000160">
    <property type="entry name" value="GGDEF_dom"/>
</dbReference>
<dbReference type="NCBIfam" id="TIGR00254">
    <property type="entry name" value="GGDEF"/>
    <property type="match status" value="1"/>
</dbReference>
<dbReference type="FunFam" id="3.30.70.270:FF:000001">
    <property type="entry name" value="Diguanylate cyclase domain protein"/>
    <property type="match status" value="1"/>
</dbReference>
<dbReference type="SMART" id="SM00267">
    <property type="entry name" value="GGDEF"/>
    <property type="match status" value="1"/>
</dbReference>
<evidence type="ECO:0000313" key="6">
    <source>
        <dbReference type="EMBL" id="QQD18413.1"/>
    </source>
</evidence>
<dbReference type="Proteomes" id="UP000596063">
    <property type="component" value="Chromosome"/>
</dbReference>
<feature type="transmembrane region" description="Helical" evidence="2">
    <location>
        <begin position="156"/>
        <end position="178"/>
    </location>
</feature>
<name>A0A7T4UQP7_9GAMM</name>
<dbReference type="SMART" id="SM00052">
    <property type="entry name" value="EAL"/>
    <property type="match status" value="1"/>
</dbReference>
<evidence type="ECO:0000256" key="1">
    <source>
        <dbReference type="ARBA" id="ARBA00001946"/>
    </source>
</evidence>
<dbReference type="InterPro" id="IPR029787">
    <property type="entry name" value="Nucleotide_cyclase"/>
</dbReference>
<sequence>MNFWRFDTDNPTLGAMIEGQNDPLLVTLSIVIACFAGVTVLALADRITAAREAATRAWWITGGAVAMACGMWSMHFTGMLAFELPGHDHGGYDAGLTLLSLFPAVIGSMVALHFIADASTRGWRLQLGSLLLASGIGAMHYTGMEAMRMPGLRYDFGLFVLSIAIAHVLAIAALSIRARLRAMRIMPENAVSYFAGPVVGLSIAGMHYTAMAAAQFHHVGDGTSHGTFLSDGSMAASIGMFAGVILLLSLLATWIDRQVGFQRLLQLERMAHTDALTGLPNRVMLDNQLETALHQNRCNDHGFALFYFDLNKFKPINDTYGHAAGDLILREFATRLQNCLRQNDLAARVGGDEFVALCRDMRDPESAARMAERILKALEKPVKLNRIELPLSVSIGISLYPADGDSAKGLKDKADDAMYRAKTGGLGYCFAGNHLNRSLEDYQRTSKAIMEAMEASDIQVLYQPEVDLATGNIRSLEALVRCPSNNSVTASEFISLTDSNGLSTQLSSLVLQAVCRQARAWLDDNIDFGKVAVNVSPAQFSHPEFARQTKSILQQFSLPAERLELEVSHKDLQNNKADQLLQLVQLRDLGVSLTLDRVEDLSLERISELPFQRLKIGRELIAQSATALNAVAKIRAIAALANALNLDLSCSGIETEAQKDLLLDAGCHSAQGYYFYIPTSADIIASLINSDQSTEVDWKAS</sequence>
<feature type="domain" description="GGDEF" evidence="4">
    <location>
        <begin position="301"/>
        <end position="434"/>
    </location>
</feature>
<keyword evidence="2" id="KW-0812">Transmembrane</keyword>
<accession>A0A7T4UQP7</accession>
<evidence type="ECO:0000259" key="3">
    <source>
        <dbReference type="PROSITE" id="PS50883"/>
    </source>
</evidence>
<dbReference type="Pfam" id="PF00563">
    <property type="entry name" value="EAL"/>
    <property type="match status" value="1"/>
</dbReference>
<dbReference type="Pfam" id="PF00990">
    <property type="entry name" value="GGDEF"/>
    <property type="match status" value="1"/>
</dbReference>